<protein>
    <submittedName>
        <fullName evidence="1">Uncharacterized protein</fullName>
    </submittedName>
</protein>
<evidence type="ECO:0000313" key="2">
    <source>
        <dbReference type="Proteomes" id="UP000026901"/>
    </source>
</evidence>
<organism evidence="1 2">
    <name type="scientific">Bacillus phage Evoli</name>
    <dbReference type="NCBI Taxonomy" id="1486658"/>
    <lineage>
        <taxon>Viruses</taxon>
        <taxon>Duplodnaviria</taxon>
        <taxon>Heunggongvirae</taxon>
        <taxon>Uroviricota</taxon>
        <taxon>Caudoviricetes</taxon>
        <taxon>Herelleviridae</taxon>
        <taxon>Bastillevirinae</taxon>
        <taxon>Bastillevirus</taxon>
        <taxon>Bastillevirus evoli</taxon>
    </lineage>
</organism>
<sequence>MGQVINLLTDFEEEKVVVTDKIVKPPKGSRVPLTPEQEQGVVKMYKNGAKVEDIKEKFKIATGRVYRILRRNNVERRLPQYSSEGVSRMLTLTDWEKKNIVDDYIRKVPILVIMDRYGINKPTLYYVLDERQIVRQTEKDDEEEVQVSPAKAFAIGQATINEVDSYIQDRTLYIRVHKSKKEIDKVQIEYLK</sequence>
<dbReference type="EMBL" id="KJ489398">
    <property type="protein sequence ID" value="AHZ09930.1"/>
    <property type="molecule type" value="Genomic_DNA"/>
</dbReference>
<dbReference type="GeneID" id="19525547"/>
<keyword evidence="2" id="KW-1185">Reference proteome</keyword>
<dbReference type="RefSeq" id="YP_009035727.1">
    <property type="nucleotide sequence ID" value="NC_024207.1"/>
</dbReference>
<proteinExistence type="predicted"/>
<reference evidence="2" key="1">
    <citation type="submission" date="2014-09" db="EMBL/GenBank/DDBJ databases">
        <authorList>
            <person name="Sauder A.B."/>
            <person name="McKenzie Q.R."/>
            <person name="Temple L.M."/>
            <person name="Alexis B.K."/>
            <person name="Al-Atrache Z."/>
            <person name="Lewis L.O."/>
            <person name="Loesser-Casey K.E."/>
            <person name="Mitchell K.J."/>
        </authorList>
    </citation>
    <scope>NUCLEOTIDE SEQUENCE [LARGE SCALE GENOMIC DNA]</scope>
</reference>
<name>A0A024B0F2_9CAUD</name>
<accession>A0A024B0F2</accession>
<dbReference type="Gene3D" id="1.10.10.60">
    <property type="entry name" value="Homeodomain-like"/>
    <property type="match status" value="2"/>
</dbReference>
<dbReference type="OrthoDB" id="20940at10239"/>
<dbReference type="KEGG" id="vg:19525547"/>
<dbReference type="Proteomes" id="UP000026901">
    <property type="component" value="Segment"/>
</dbReference>
<evidence type="ECO:0000313" key="1">
    <source>
        <dbReference type="EMBL" id="AHZ09930.1"/>
    </source>
</evidence>